<keyword evidence="5" id="KW-0227">DNA damage</keyword>
<keyword evidence="8" id="KW-0520">NAD</keyword>
<dbReference type="InterPro" id="IPR004150">
    <property type="entry name" value="NAD_DNA_ligase_OB"/>
</dbReference>
<dbReference type="NCBIfam" id="NF005932">
    <property type="entry name" value="PRK07956.1"/>
    <property type="match status" value="1"/>
</dbReference>
<comment type="catalytic activity">
    <reaction evidence="10">
        <text>NAD(+) + (deoxyribonucleotide)n-3'-hydroxyl + 5'-phospho-(deoxyribonucleotide)m = (deoxyribonucleotide)n+m + AMP + beta-nicotinamide D-nucleotide.</text>
        <dbReference type="EC" id="6.5.1.2"/>
    </reaction>
</comment>
<keyword evidence="9" id="KW-0234">DNA repair</keyword>
<comment type="caution">
    <text evidence="12">The sequence shown here is derived from an EMBL/GenBank/DDBJ whole genome shotgun (WGS) entry which is preliminary data.</text>
</comment>
<dbReference type="InterPro" id="IPR013840">
    <property type="entry name" value="DNAligase_N"/>
</dbReference>
<dbReference type="PROSITE" id="PS50172">
    <property type="entry name" value="BRCT"/>
    <property type="match status" value="1"/>
</dbReference>
<evidence type="ECO:0000313" key="12">
    <source>
        <dbReference type="EMBL" id="KKN70867.1"/>
    </source>
</evidence>
<dbReference type="SUPFAM" id="SSF52113">
    <property type="entry name" value="BRCT domain"/>
    <property type="match status" value="1"/>
</dbReference>
<dbReference type="AlphaFoldDB" id="A0A0F9T7F1"/>
<dbReference type="SMART" id="SM00532">
    <property type="entry name" value="LIGANc"/>
    <property type="match status" value="1"/>
</dbReference>
<sequence>MNIEQLEKASESYYNGSPIMTDVEFDAIVIELRKSYPNHPFLKRIGAPVPGKYKVKHKIPMGSLDNANNEKEFWAWIPNKAYICLSHKLDGSSLELIYQNGSFVQAITRGDGNVGEDVTKNVLRSSNVPLSIDPSIVSVRCECLIHKDDWAGHFRGDANPRNSAAGTLRRHDGHNAKYLRFYAFDALMDTDNYTLYNLESEDSVLCMLGEWFFTPDIISSKHIKYLTEWCQEAENNRDKFPYEIDGVVAKIDDRAKSQKMGNRDGRPKGQIAVKFKPRGGETILKNVVWQVGHTGALTPVGEVNPVGVGGTTISRVTLCNMDEIERLGIRIGDIVEVVRAGDVIPKLSKLVCSNTESVEIEPPRKCPECGSKTEKDGARLYCKNDDCPGVSFGRVLTWIKKRNILHIGEGLVKSATIDETRQLYVLSHADWARVKVGNGVWGKKRASSVMAALEKSKNVTLADFLGSIGIPGFGRRLAHQLCDSLDNRPNSQLTLSDMFQLLPSLIMKRAGFGESRAYDFCNWLRKYRKEINDLASFMNFENQPNTKSEGGAFDGETICFTGKSPKTRPEMTALAESAGASVSSSVSPNTTILVIADTKNTSSKALKARKLGIRMILPEDFLSEIGV</sequence>
<dbReference type="Gene3D" id="3.40.50.10190">
    <property type="entry name" value="BRCT domain"/>
    <property type="match status" value="1"/>
</dbReference>
<dbReference type="InterPro" id="IPR001357">
    <property type="entry name" value="BRCT_dom"/>
</dbReference>
<evidence type="ECO:0000256" key="3">
    <source>
        <dbReference type="ARBA" id="ARBA00022705"/>
    </source>
</evidence>
<dbReference type="GO" id="GO:0046872">
    <property type="term" value="F:metal ion binding"/>
    <property type="evidence" value="ECO:0007669"/>
    <property type="project" value="UniProtKB-KW"/>
</dbReference>
<dbReference type="Pfam" id="PF00533">
    <property type="entry name" value="BRCT"/>
    <property type="match status" value="1"/>
</dbReference>
<dbReference type="InterPro" id="IPR010994">
    <property type="entry name" value="RuvA_2-like"/>
</dbReference>
<dbReference type="PROSITE" id="PS01055">
    <property type="entry name" value="DNA_LIGASE_N1"/>
    <property type="match status" value="1"/>
</dbReference>
<dbReference type="InterPro" id="IPR001679">
    <property type="entry name" value="DNA_ligase"/>
</dbReference>
<dbReference type="GO" id="GO:0003911">
    <property type="term" value="F:DNA ligase (NAD+) activity"/>
    <property type="evidence" value="ECO:0007669"/>
    <property type="project" value="UniProtKB-EC"/>
</dbReference>
<keyword evidence="2" id="KW-0436">Ligase</keyword>
<evidence type="ECO:0000256" key="7">
    <source>
        <dbReference type="ARBA" id="ARBA00022842"/>
    </source>
</evidence>
<evidence type="ECO:0000256" key="4">
    <source>
        <dbReference type="ARBA" id="ARBA00022723"/>
    </source>
</evidence>
<organism evidence="12">
    <name type="scientific">marine sediment metagenome</name>
    <dbReference type="NCBI Taxonomy" id="412755"/>
    <lineage>
        <taxon>unclassified sequences</taxon>
        <taxon>metagenomes</taxon>
        <taxon>ecological metagenomes</taxon>
    </lineage>
</organism>
<dbReference type="InterPro" id="IPR012340">
    <property type="entry name" value="NA-bd_OB-fold"/>
</dbReference>
<protein>
    <recommendedName>
        <fullName evidence="1">DNA ligase (NAD(+))</fullName>
        <ecNumber evidence="1">6.5.1.2</ecNumber>
    </recommendedName>
</protein>
<dbReference type="Pfam" id="PF01653">
    <property type="entry name" value="DNA_ligase_aden"/>
    <property type="match status" value="1"/>
</dbReference>
<keyword evidence="3" id="KW-0235">DNA replication</keyword>
<dbReference type="EC" id="6.5.1.2" evidence="1"/>
<dbReference type="SUPFAM" id="SSF50249">
    <property type="entry name" value="Nucleic acid-binding proteins"/>
    <property type="match status" value="1"/>
</dbReference>
<gene>
    <name evidence="12" type="ORF">LCGC14_0426500</name>
</gene>
<feature type="domain" description="BRCT" evidence="11">
    <location>
        <begin position="548"/>
        <end position="627"/>
    </location>
</feature>
<dbReference type="InterPro" id="IPR018239">
    <property type="entry name" value="DNA_ligase_AS"/>
</dbReference>
<dbReference type="GO" id="GO:0006260">
    <property type="term" value="P:DNA replication"/>
    <property type="evidence" value="ECO:0007669"/>
    <property type="project" value="UniProtKB-KW"/>
</dbReference>
<dbReference type="SUPFAM" id="SSF56091">
    <property type="entry name" value="DNA ligase/mRNA capping enzyme, catalytic domain"/>
    <property type="match status" value="1"/>
</dbReference>
<evidence type="ECO:0000256" key="10">
    <source>
        <dbReference type="ARBA" id="ARBA00034005"/>
    </source>
</evidence>
<dbReference type="EMBL" id="LAZR01000395">
    <property type="protein sequence ID" value="KKN70867.1"/>
    <property type="molecule type" value="Genomic_DNA"/>
</dbReference>
<evidence type="ECO:0000256" key="2">
    <source>
        <dbReference type="ARBA" id="ARBA00022598"/>
    </source>
</evidence>
<proteinExistence type="inferred from homology"/>
<keyword evidence="4" id="KW-0479">Metal-binding</keyword>
<keyword evidence="6" id="KW-0862">Zinc</keyword>
<evidence type="ECO:0000256" key="8">
    <source>
        <dbReference type="ARBA" id="ARBA00023027"/>
    </source>
</evidence>
<evidence type="ECO:0000256" key="9">
    <source>
        <dbReference type="ARBA" id="ARBA00023204"/>
    </source>
</evidence>
<dbReference type="GO" id="GO:0006281">
    <property type="term" value="P:DNA repair"/>
    <property type="evidence" value="ECO:0007669"/>
    <property type="project" value="UniProtKB-KW"/>
</dbReference>
<evidence type="ECO:0000256" key="5">
    <source>
        <dbReference type="ARBA" id="ARBA00022763"/>
    </source>
</evidence>
<dbReference type="HAMAP" id="MF_01588">
    <property type="entry name" value="DNA_ligase_A"/>
    <property type="match status" value="1"/>
</dbReference>
<evidence type="ECO:0000256" key="6">
    <source>
        <dbReference type="ARBA" id="ARBA00022833"/>
    </source>
</evidence>
<dbReference type="SMART" id="SM00292">
    <property type="entry name" value="BRCT"/>
    <property type="match status" value="1"/>
</dbReference>
<evidence type="ECO:0000256" key="1">
    <source>
        <dbReference type="ARBA" id="ARBA00012722"/>
    </source>
</evidence>
<dbReference type="PIRSF" id="PIRSF001604">
    <property type="entry name" value="LigA"/>
    <property type="match status" value="1"/>
</dbReference>
<name>A0A0F9T7F1_9ZZZZ</name>
<keyword evidence="7" id="KW-0460">Magnesium</keyword>
<evidence type="ECO:0000259" key="11">
    <source>
        <dbReference type="PROSITE" id="PS50172"/>
    </source>
</evidence>
<reference evidence="12" key="1">
    <citation type="journal article" date="2015" name="Nature">
        <title>Complex archaea that bridge the gap between prokaryotes and eukaryotes.</title>
        <authorList>
            <person name="Spang A."/>
            <person name="Saw J.H."/>
            <person name="Jorgensen S.L."/>
            <person name="Zaremba-Niedzwiedzka K."/>
            <person name="Martijn J."/>
            <person name="Lind A.E."/>
            <person name="van Eijk R."/>
            <person name="Schleper C."/>
            <person name="Guy L."/>
            <person name="Ettema T.J."/>
        </authorList>
    </citation>
    <scope>NUCLEOTIDE SEQUENCE</scope>
</reference>
<dbReference type="InterPro" id="IPR013839">
    <property type="entry name" value="DNAligase_adenylation"/>
</dbReference>
<dbReference type="Gene3D" id="3.30.470.30">
    <property type="entry name" value="DNA ligase/mRNA capping enzyme"/>
    <property type="match status" value="1"/>
</dbReference>
<dbReference type="SUPFAM" id="SSF47781">
    <property type="entry name" value="RuvA domain 2-like"/>
    <property type="match status" value="1"/>
</dbReference>
<dbReference type="Gene3D" id="2.40.50.140">
    <property type="entry name" value="Nucleic acid-binding proteins"/>
    <property type="match status" value="1"/>
</dbReference>
<dbReference type="Pfam" id="PF03120">
    <property type="entry name" value="OB_DNA_ligase"/>
    <property type="match status" value="1"/>
</dbReference>
<accession>A0A0F9T7F1</accession>
<dbReference type="InterPro" id="IPR036420">
    <property type="entry name" value="BRCT_dom_sf"/>
</dbReference>